<accession>A0A3A8QEW1</accession>
<dbReference type="Proteomes" id="UP000282656">
    <property type="component" value="Unassembled WGS sequence"/>
</dbReference>
<reference evidence="2" key="1">
    <citation type="submission" date="2018-09" db="EMBL/GenBank/DDBJ databases">
        <authorList>
            <person name="Livingstone P.G."/>
            <person name="Whitworth D.E."/>
        </authorList>
    </citation>
    <scope>NUCLEOTIDE SEQUENCE [LARGE SCALE GENOMIC DNA]</scope>
    <source>
        <strain evidence="2">AB047A</strain>
    </source>
</reference>
<keyword evidence="2" id="KW-1185">Reference proteome</keyword>
<evidence type="ECO:0000313" key="2">
    <source>
        <dbReference type="Proteomes" id="UP000282656"/>
    </source>
</evidence>
<organism evidence="1 2">
    <name type="scientific">Corallococcus interemptor</name>
    <dbReference type="NCBI Taxonomy" id="2316720"/>
    <lineage>
        <taxon>Bacteria</taxon>
        <taxon>Pseudomonadati</taxon>
        <taxon>Myxococcota</taxon>
        <taxon>Myxococcia</taxon>
        <taxon>Myxococcales</taxon>
        <taxon>Cystobacterineae</taxon>
        <taxon>Myxococcaceae</taxon>
        <taxon>Corallococcus</taxon>
    </lineage>
</organism>
<evidence type="ECO:0000313" key="1">
    <source>
        <dbReference type="EMBL" id="RKH66191.1"/>
    </source>
</evidence>
<sequence length="331" mass="37592">MPGIQELVEFAEGSRKIGVDMVNFAWIGDLDEGSEKAFQGVRTASHLTNVPWNRIVFWCESRNKRVAETVLHRINPKIWVMSMSELFTWWKQDTREASTTVAETARHVYTSLKRLAALSAAKDLASLCILRVVGGYFFDASVEFVLQAKFFTRFGKQPPPEWKTDTTMPVLTKSHWVGDAWALYAHPYTDTTRRALNTYLVMSSKAGINHRKGIGPGFYTSEMPMSYTPDTTSAQFLFKPENLGLQDEDLRIRQERVGLIQDMIMSALAAGWGEEKAEDLGQRDVETGQTPILTLPHFGLVKVPGSSLMEYDPSKWTGWKATPFRDWTKRR</sequence>
<gene>
    <name evidence="1" type="ORF">D7X96_22090</name>
</gene>
<comment type="caution">
    <text evidence="1">The sequence shown here is derived from an EMBL/GenBank/DDBJ whole genome shotgun (WGS) entry which is preliminary data.</text>
</comment>
<protein>
    <submittedName>
        <fullName evidence="1">Uncharacterized protein</fullName>
    </submittedName>
</protein>
<proteinExistence type="predicted"/>
<name>A0A3A8QEW1_9BACT</name>
<dbReference type="AlphaFoldDB" id="A0A3A8QEW1"/>
<dbReference type="EMBL" id="RAWM01000063">
    <property type="protein sequence ID" value="RKH66191.1"/>
    <property type="molecule type" value="Genomic_DNA"/>
</dbReference>
<dbReference type="RefSeq" id="WP_121770641.1">
    <property type="nucleotide sequence ID" value="NZ_RAWM01000063.1"/>
</dbReference>